<dbReference type="SUPFAM" id="SSF52540">
    <property type="entry name" value="P-loop containing nucleoside triphosphate hydrolases"/>
    <property type="match status" value="1"/>
</dbReference>
<protein>
    <recommendedName>
        <fullName evidence="1">ATPase AAA-type core domain-containing protein</fullName>
    </recommendedName>
</protein>
<organism evidence="2 3">
    <name type="scientific">Actinocatenispora rupis</name>
    <dbReference type="NCBI Taxonomy" id="519421"/>
    <lineage>
        <taxon>Bacteria</taxon>
        <taxon>Bacillati</taxon>
        <taxon>Actinomycetota</taxon>
        <taxon>Actinomycetes</taxon>
        <taxon>Micromonosporales</taxon>
        <taxon>Micromonosporaceae</taxon>
        <taxon>Actinocatenispora</taxon>
    </lineage>
</organism>
<dbReference type="InterPro" id="IPR052922">
    <property type="entry name" value="Cytidylate_Kinase-2"/>
</dbReference>
<dbReference type="PANTHER" id="PTHR37816">
    <property type="entry name" value="YALI0E33011P"/>
    <property type="match status" value="1"/>
</dbReference>
<keyword evidence="3" id="KW-1185">Reference proteome</keyword>
<dbReference type="GO" id="GO:0005524">
    <property type="term" value="F:ATP binding"/>
    <property type="evidence" value="ECO:0007669"/>
    <property type="project" value="InterPro"/>
</dbReference>
<accession>A0A8J3J5A4</accession>
<dbReference type="GO" id="GO:0016887">
    <property type="term" value="F:ATP hydrolysis activity"/>
    <property type="evidence" value="ECO:0007669"/>
    <property type="project" value="InterPro"/>
</dbReference>
<proteinExistence type="predicted"/>
<dbReference type="Gene3D" id="3.40.50.300">
    <property type="entry name" value="P-loop containing nucleotide triphosphate hydrolases"/>
    <property type="match status" value="1"/>
</dbReference>
<evidence type="ECO:0000313" key="2">
    <source>
        <dbReference type="EMBL" id="GID12227.1"/>
    </source>
</evidence>
<dbReference type="InterPro" id="IPR027417">
    <property type="entry name" value="P-loop_NTPase"/>
</dbReference>
<reference evidence="2" key="1">
    <citation type="submission" date="2021-01" db="EMBL/GenBank/DDBJ databases">
        <title>Whole genome shotgun sequence of Actinocatenispora rupis NBRC 107355.</title>
        <authorList>
            <person name="Komaki H."/>
            <person name="Tamura T."/>
        </authorList>
    </citation>
    <scope>NUCLEOTIDE SEQUENCE</scope>
    <source>
        <strain evidence="2">NBRC 107355</strain>
    </source>
</reference>
<dbReference type="InterPro" id="IPR003959">
    <property type="entry name" value="ATPase_AAA_core"/>
</dbReference>
<evidence type="ECO:0000313" key="3">
    <source>
        <dbReference type="Proteomes" id="UP000612808"/>
    </source>
</evidence>
<dbReference type="PANTHER" id="PTHR37816:SF1">
    <property type="entry name" value="TOXIN"/>
    <property type="match status" value="1"/>
</dbReference>
<evidence type="ECO:0000259" key="1">
    <source>
        <dbReference type="Pfam" id="PF00004"/>
    </source>
</evidence>
<dbReference type="AlphaFoldDB" id="A0A8J3J5A4"/>
<feature type="domain" description="ATPase AAA-type core" evidence="1">
    <location>
        <begin position="4"/>
        <end position="33"/>
    </location>
</feature>
<dbReference type="RefSeq" id="WP_203658209.1">
    <property type="nucleotide sequence ID" value="NZ_BAAAZM010000009.1"/>
</dbReference>
<comment type="caution">
    <text evidence="2">The sequence shown here is derived from an EMBL/GenBank/DDBJ whole genome shotgun (WGS) entry which is preliminary data.</text>
</comment>
<sequence length="188" mass="20151">MRRVLVVGGPGSGKTTLARTLATALGVPHHDLDRVAYRAGAPDAPFHDRVRVGDDVRRASAADIAATEGWVADGLYAGWTGPLRDAADLIVWLDPPARVALCRVLRRAVAHRCRGGRDWDLRSVWRVARGARSYRSRPVGTADELRARDSANGSRTLAAFLRPAADTVVRCGSAAEVRRAVGRIVSAG</sequence>
<dbReference type="Proteomes" id="UP000612808">
    <property type="component" value="Unassembled WGS sequence"/>
</dbReference>
<dbReference type="Pfam" id="PF00004">
    <property type="entry name" value="AAA"/>
    <property type="match status" value="1"/>
</dbReference>
<gene>
    <name evidence="2" type="ORF">Aru02nite_31160</name>
</gene>
<name>A0A8J3J5A4_9ACTN</name>
<dbReference type="EMBL" id="BOMB01000017">
    <property type="protein sequence ID" value="GID12227.1"/>
    <property type="molecule type" value="Genomic_DNA"/>
</dbReference>